<dbReference type="CDD" id="cd05242">
    <property type="entry name" value="SDR_a8"/>
    <property type="match status" value="1"/>
</dbReference>
<dbReference type="InterPro" id="IPR010099">
    <property type="entry name" value="SDR39U1"/>
</dbReference>
<proteinExistence type="inferred from homology"/>
<dbReference type="PANTHER" id="PTHR11092:SF0">
    <property type="entry name" value="EPIMERASE FAMILY PROTEIN SDR39U1"/>
    <property type="match status" value="1"/>
</dbReference>
<dbReference type="Proteomes" id="UP000219252">
    <property type="component" value="Unassembled WGS sequence"/>
</dbReference>
<evidence type="ECO:0000259" key="2">
    <source>
        <dbReference type="Pfam" id="PF01370"/>
    </source>
</evidence>
<evidence type="ECO:0000313" key="4">
    <source>
        <dbReference type="EMBL" id="SOC40048.1"/>
    </source>
</evidence>
<comment type="similarity">
    <text evidence="1">Belongs to the NAD(P)-dependent epimerase/dehydratase family. SDR39U1 subfamily.</text>
</comment>
<sequence>MNEIKVVIAGGSGFIGQKLTNFLLEKGHEIIILTRKTKEHPLENVSYVEWLNDGDAPENSLENVDVFINLAGVSINDGRWSKKHQERIYQSGMIATKELIRIISTLLNKPSTLINASAVGIYPQSLHHIYTEESLEVANDFLGKTVKDWEETAKQAEQFGVRTAFMRFGVVLGKGASALSLMTLPYKLFAGGTVGSGKQWVSWVHEMDVIRVIEFAIENPKIRGPVNVTAPSPMRMKEFGQTIGAVLKRPHWVPAPAFAIKIALGEKSKLVLEGQQVQPKVLLDEGFTFKFPTLKEALKDLLIK</sequence>
<dbReference type="AlphaFoldDB" id="A0A285UF80"/>
<organism evidence="4 5">
    <name type="scientific">Ureibacillus acetophenoni</name>
    <dbReference type="NCBI Taxonomy" id="614649"/>
    <lineage>
        <taxon>Bacteria</taxon>
        <taxon>Bacillati</taxon>
        <taxon>Bacillota</taxon>
        <taxon>Bacilli</taxon>
        <taxon>Bacillales</taxon>
        <taxon>Caryophanaceae</taxon>
        <taxon>Ureibacillus</taxon>
    </lineage>
</organism>
<dbReference type="InterPro" id="IPR001509">
    <property type="entry name" value="Epimerase_deHydtase"/>
</dbReference>
<name>A0A285UF80_9BACL</name>
<dbReference type="InterPro" id="IPR013549">
    <property type="entry name" value="DUF1731"/>
</dbReference>
<dbReference type="Pfam" id="PF08338">
    <property type="entry name" value="DUF1731"/>
    <property type="match status" value="1"/>
</dbReference>
<protein>
    <recommendedName>
        <fullName evidence="6">TIGR01777 family protein</fullName>
    </recommendedName>
</protein>
<dbReference type="InterPro" id="IPR036291">
    <property type="entry name" value="NAD(P)-bd_dom_sf"/>
</dbReference>
<evidence type="ECO:0000256" key="1">
    <source>
        <dbReference type="ARBA" id="ARBA00009353"/>
    </source>
</evidence>
<keyword evidence="5" id="KW-1185">Reference proteome</keyword>
<dbReference type="NCBIfam" id="TIGR01777">
    <property type="entry name" value="yfcH"/>
    <property type="match status" value="1"/>
</dbReference>
<gene>
    <name evidence="4" type="ORF">SAMN05877842_10726</name>
</gene>
<evidence type="ECO:0008006" key="6">
    <source>
        <dbReference type="Google" id="ProtNLM"/>
    </source>
</evidence>
<dbReference type="SUPFAM" id="SSF51735">
    <property type="entry name" value="NAD(P)-binding Rossmann-fold domains"/>
    <property type="match status" value="1"/>
</dbReference>
<dbReference type="Pfam" id="PF01370">
    <property type="entry name" value="Epimerase"/>
    <property type="match status" value="1"/>
</dbReference>
<evidence type="ECO:0000313" key="5">
    <source>
        <dbReference type="Proteomes" id="UP000219252"/>
    </source>
</evidence>
<dbReference type="PANTHER" id="PTHR11092">
    <property type="entry name" value="SUGAR NUCLEOTIDE EPIMERASE RELATED"/>
    <property type="match status" value="1"/>
</dbReference>
<reference evidence="5" key="1">
    <citation type="submission" date="2017-08" db="EMBL/GenBank/DDBJ databases">
        <authorList>
            <person name="Varghese N."/>
            <person name="Submissions S."/>
        </authorList>
    </citation>
    <scope>NUCLEOTIDE SEQUENCE [LARGE SCALE GENOMIC DNA]</scope>
    <source>
        <strain evidence="5">JC23</strain>
    </source>
</reference>
<evidence type="ECO:0000259" key="3">
    <source>
        <dbReference type="Pfam" id="PF08338"/>
    </source>
</evidence>
<feature type="domain" description="DUF1731" evidence="3">
    <location>
        <begin position="255"/>
        <end position="301"/>
    </location>
</feature>
<feature type="domain" description="NAD-dependent epimerase/dehydratase" evidence="2">
    <location>
        <begin position="6"/>
        <end position="221"/>
    </location>
</feature>
<accession>A0A285UF80</accession>
<dbReference type="Gene3D" id="3.40.50.720">
    <property type="entry name" value="NAD(P)-binding Rossmann-like Domain"/>
    <property type="match status" value="1"/>
</dbReference>
<dbReference type="EMBL" id="OBQC01000007">
    <property type="protein sequence ID" value="SOC40048.1"/>
    <property type="molecule type" value="Genomic_DNA"/>
</dbReference>